<dbReference type="CDD" id="cd14852">
    <property type="entry name" value="LD-carboxypeptidase"/>
    <property type="match status" value="1"/>
</dbReference>
<dbReference type="PANTHER" id="PTHR34385">
    <property type="entry name" value="D-ALANYL-D-ALANINE CARBOXYPEPTIDASE"/>
    <property type="match status" value="1"/>
</dbReference>
<dbReference type="EC" id="3.4.-.-" evidence="2"/>
<dbReference type="InterPro" id="IPR052179">
    <property type="entry name" value="DD-CPase-like"/>
</dbReference>
<dbReference type="GO" id="GO:0006508">
    <property type="term" value="P:proteolysis"/>
    <property type="evidence" value="ECO:0007669"/>
    <property type="project" value="InterPro"/>
</dbReference>
<dbReference type="GO" id="GO:0004180">
    <property type="term" value="F:carboxypeptidase activity"/>
    <property type="evidence" value="ECO:0007669"/>
    <property type="project" value="UniProtKB-KW"/>
</dbReference>
<name>A0A3P3XNN2_9SPIR</name>
<reference evidence="2" key="1">
    <citation type="submission" date="2017-02" db="EMBL/GenBank/DDBJ databases">
        <authorList>
            <person name="Regsiter A."/>
            <person name="William W."/>
        </authorList>
    </citation>
    <scope>NUCLEOTIDE SEQUENCE</scope>
    <source>
        <strain evidence="2">BdmA 4</strain>
    </source>
</reference>
<accession>A0A3P3XNN2</accession>
<dbReference type="SUPFAM" id="SSF55166">
    <property type="entry name" value="Hedgehog/DD-peptidase"/>
    <property type="match status" value="1"/>
</dbReference>
<dbReference type="Gene3D" id="3.30.1380.10">
    <property type="match status" value="1"/>
</dbReference>
<dbReference type="PANTHER" id="PTHR34385:SF1">
    <property type="entry name" value="PEPTIDOGLYCAN L-ALANYL-D-GLUTAMATE ENDOPEPTIDASE CWLK"/>
    <property type="match status" value="1"/>
</dbReference>
<organism evidence="2">
    <name type="scientific">uncultured spirochete</name>
    <dbReference type="NCBI Taxonomy" id="156406"/>
    <lineage>
        <taxon>Bacteria</taxon>
        <taxon>Pseudomonadati</taxon>
        <taxon>Spirochaetota</taxon>
        <taxon>Spirochaetia</taxon>
        <taxon>Spirochaetales</taxon>
        <taxon>environmental samples</taxon>
    </lineage>
</organism>
<dbReference type="InterPro" id="IPR009045">
    <property type="entry name" value="Zn_M74/Hedgehog-like"/>
</dbReference>
<feature type="domain" description="D-alanyl-D-alanine carboxypeptidase-like core" evidence="1">
    <location>
        <begin position="114"/>
        <end position="234"/>
    </location>
</feature>
<dbReference type="AlphaFoldDB" id="A0A3P3XNN2"/>
<keyword evidence="2" id="KW-0645">Protease</keyword>
<keyword evidence="2" id="KW-0378">Hydrolase</keyword>
<dbReference type="InterPro" id="IPR058193">
    <property type="entry name" value="VanY/YodJ_core_dom"/>
</dbReference>
<protein>
    <submittedName>
        <fullName evidence="2">Putative carboxypeptidase YodJ</fullName>
        <ecNumber evidence="2">3.4.-.-</ecNumber>
    </submittedName>
</protein>
<dbReference type="EMBL" id="FWDO01000004">
    <property type="protein sequence ID" value="SLM17844.1"/>
    <property type="molecule type" value="Genomic_DNA"/>
</dbReference>
<proteinExistence type="predicted"/>
<dbReference type="InterPro" id="IPR003709">
    <property type="entry name" value="VanY-like_core_dom"/>
</dbReference>
<keyword evidence="2" id="KW-0121">Carboxypeptidase</keyword>
<dbReference type="Pfam" id="PF02557">
    <property type="entry name" value="VanY"/>
    <property type="match status" value="1"/>
</dbReference>
<evidence type="ECO:0000313" key="2">
    <source>
        <dbReference type="EMBL" id="SLM17844.1"/>
    </source>
</evidence>
<evidence type="ECO:0000259" key="1">
    <source>
        <dbReference type="Pfam" id="PF02557"/>
    </source>
</evidence>
<gene>
    <name evidence="2" type="ORF">SPIRO4BDMA_40413</name>
</gene>
<sequence>MFSLILVVSAASSCAAQKNMALSALPSDIRTQVEAALSAAHIGDTDRSRIVEAIGNDASAFALLFHEVRDVMKKDPELLRRVDKSVALPANFVPSDLVKLDGVFPYVVSKKGMQLRAPARDALVRMTEAARKEGETLVVSSTYRSYVYQKTVFERNVKEMGKTEAERVSAPPGMSQHQLGTAIDFGSITDEFADTAAGRWLSANAGKFGFSLSFPKDMEAITGYRWESWHYRYISPAAAEMQERFFLGVQQYLIEFLAELPH</sequence>